<evidence type="ECO:0000256" key="3">
    <source>
        <dbReference type="ARBA" id="ARBA00022692"/>
    </source>
</evidence>
<feature type="transmembrane region" description="Helical" evidence="6">
    <location>
        <begin position="33"/>
        <end position="54"/>
    </location>
</feature>
<dbReference type="GO" id="GO:0050909">
    <property type="term" value="P:sensory perception of taste"/>
    <property type="evidence" value="ECO:0007669"/>
    <property type="project" value="InterPro"/>
</dbReference>
<keyword evidence="2" id="KW-1003">Cell membrane</keyword>
<dbReference type="Pfam" id="PF08395">
    <property type="entry name" value="7tm_7"/>
    <property type="match status" value="1"/>
</dbReference>
<evidence type="ECO:0000256" key="2">
    <source>
        <dbReference type="ARBA" id="ARBA00022475"/>
    </source>
</evidence>
<organism evidence="7 8">
    <name type="scientific">Lutzomyia longipalpis</name>
    <name type="common">Sand fly</name>
    <dbReference type="NCBI Taxonomy" id="7200"/>
    <lineage>
        <taxon>Eukaryota</taxon>
        <taxon>Metazoa</taxon>
        <taxon>Ecdysozoa</taxon>
        <taxon>Arthropoda</taxon>
        <taxon>Hexapoda</taxon>
        <taxon>Insecta</taxon>
        <taxon>Pterygota</taxon>
        <taxon>Neoptera</taxon>
        <taxon>Endopterygota</taxon>
        <taxon>Diptera</taxon>
        <taxon>Nematocera</taxon>
        <taxon>Psychodoidea</taxon>
        <taxon>Psychodidae</taxon>
        <taxon>Lutzomyia</taxon>
        <taxon>Lutzomyia</taxon>
    </lineage>
</organism>
<evidence type="ECO:0000313" key="8">
    <source>
        <dbReference type="Proteomes" id="UP000092461"/>
    </source>
</evidence>
<dbReference type="Proteomes" id="UP000092461">
    <property type="component" value="Unassembled WGS sequence"/>
</dbReference>
<feature type="transmembrane region" description="Helical" evidence="6">
    <location>
        <begin position="151"/>
        <end position="171"/>
    </location>
</feature>
<name>A0A905HKU0_LUTLO</name>
<evidence type="ECO:0000256" key="5">
    <source>
        <dbReference type="ARBA" id="ARBA00023136"/>
    </source>
</evidence>
<accession>A0A905HKU0</accession>
<dbReference type="EnsemblMetazoa" id="LLOJ010971-RA">
    <property type="protein sequence ID" value="LLOJ010971-PA"/>
    <property type="gene ID" value="LLOJ010971"/>
</dbReference>
<evidence type="ECO:0008006" key="9">
    <source>
        <dbReference type="Google" id="ProtNLM"/>
    </source>
</evidence>
<feature type="transmembrane region" description="Helical" evidence="6">
    <location>
        <begin position="257"/>
        <end position="278"/>
    </location>
</feature>
<evidence type="ECO:0000256" key="6">
    <source>
        <dbReference type="SAM" id="Phobius"/>
    </source>
</evidence>
<evidence type="ECO:0000313" key="7">
    <source>
        <dbReference type="EnsemblMetazoa" id="LLOJ010971-PA"/>
    </source>
</evidence>
<comment type="subcellular location">
    <subcellularLocation>
        <location evidence="1">Cell membrane</location>
        <topology evidence="1">Multi-pass membrane protein</topology>
    </subcellularLocation>
</comment>
<sequence>MELLKLFNSYFNFFRFFGICIQTPGFSKQTKTFSYFSSIFWLFCSFIFLILLFFNHRETMRSETVHLIQALGLHLTHLTVILETLTTTNKQLYFWQNLKNIERFYDEEMTEVKLKYIQCKRIVVWKIWILLATSFLIETILVINLLLYYEWIGPIMSDVFTWSLNIVSVMVGRFRHMSHLLVIEILKTHLEIFNNSLVKLKIKSFLGDKSLIEKLNLIKFRHTHIWELCKSINSCYLWSQMMNFLINFIRFTSICYYLYYLIVSGNFFLFFLLLYCLFS</sequence>
<proteinExistence type="predicted"/>
<dbReference type="GO" id="GO:0005886">
    <property type="term" value="C:plasma membrane"/>
    <property type="evidence" value="ECO:0007669"/>
    <property type="project" value="UniProtKB-SubCell"/>
</dbReference>
<dbReference type="InterPro" id="IPR013604">
    <property type="entry name" value="7TM_chemorcpt"/>
</dbReference>
<keyword evidence="3 6" id="KW-0812">Transmembrane</keyword>
<evidence type="ECO:0000256" key="4">
    <source>
        <dbReference type="ARBA" id="ARBA00022989"/>
    </source>
</evidence>
<dbReference type="AlphaFoldDB" id="A0A905HKU0"/>
<reference evidence="7" key="1">
    <citation type="submission" date="2022-10" db="UniProtKB">
        <authorList>
            <consortium name="EnsemblMetazoa"/>
        </authorList>
    </citation>
    <scope>IDENTIFICATION</scope>
    <source>
        <strain evidence="7">Jacobina</strain>
    </source>
</reference>
<feature type="transmembrane region" description="Helical" evidence="6">
    <location>
        <begin position="123"/>
        <end position="145"/>
    </location>
</feature>
<keyword evidence="4 6" id="KW-1133">Transmembrane helix</keyword>
<keyword evidence="5 6" id="KW-0472">Membrane</keyword>
<keyword evidence="8" id="KW-1185">Reference proteome</keyword>
<dbReference type="EMBL" id="AJWK01012972">
    <property type="status" value="NOT_ANNOTATED_CDS"/>
    <property type="molecule type" value="Genomic_DNA"/>
</dbReference>
<evidence type="ECO:0000256" key="1">
    <source>
        <dbReference type="ARBA" id="ARBA00004651"/>
    </source>
</evidence>
<protein>
    <recommendedName>
        <fullName evidence="9">Gustatory receptor</fullName>
    </recommendedName>
</protein>